<evidence type="ECO:0000256" key="3">
    <source>
        <dbReference type="PROSITE-ProRule" id="PRU00023"/>
    </source>
</evidence>
<evidence type="ECO:0000256" key="1">
    <source>
        <dbReference type="ARBA" id="ARBA00022737"/>
    </source>
</evidence>
<dbReference type="SUPFAM" id="SSF54695">
    <property type="entry name" value="POZ domain"/>
    <property type="match status" value="1"/>
</dbReference>
<evidence type="ECO:0000256" key="2">
    <source>
        <dbReference type="ARBA" id="ARBA00023043"/>
    </source>
</evidence>
<name>A0A3P8ZNL1_ESOLU</name>
<reference evidence="5" key="4">
    <citation type="submission" date="2025-09" db="UniProtKB">
        <authorList>
            <consortium name="Ensembl"/>
        </authorList>
    </citation>
    <scope>IDENTIFICATION</scope>
</reference>
<accession>A0A3P8ZNL1</accession>
<dbReference type="PROSITE" id="PS50088">
    <property type="entry name" value="ANK_REPEAT"/>
    <property type="match status" value="3"/>
</dbReference>
<dbReference type="InterPro" id="IPR059008">
    <property type="entry name" value="ABTB2/3_histone"/>
</dbReference>
<dbReference type="Pfam" id="PF26281">
    <property type="entry name" value="Histone_ABTB"/>
    <property type="match status" value="1"/>
</dbReference>
<dbReference type="InterPro" id="IPR036770">
    <property type="entry name" value="Ankyrin_rpt-contain_sf"/>
</dbReference>
<protein>
    <recommendedName>
        <fullName evidence="4">BTB domain-containing protein</fullName>
    </recommendedName>
</protein>
<feature type="domain" description="BTB" evidence="4">
    <location>
        <begin position="835"/>
        <end position="928"/>
    </location>
</feature>
<reference evidence="5" key="3">
    <citation type="submission" date="2025-08" db="UniProtKB">
        <authorList>
            <consortium name="Ensembl"/>
        </authorList>
    </citation>
    <scope>IDENTIFICATION</scope>
</reference>
<dbReference type="InterPro" id="IPR000210">
    <property type="entry name" value="BTB/POZ_dom"/>
</dbReference>
<proteinExistence type="predicted"/>
<dbReference type="CDD" id="cd22913">
    <property type="entry name" value="HFD_ABTB2-like"/>
    <property type="match status" value="1"/>
</dbReference>
<dbReference type="STRING" id="8010.ENSELUP00000030439"/>
<dbReference type="PANTHER" id="PTHR46071">
    <property type="entry name" value="ANKYRIN REPEAT AND BTB/POZ DOMAIN-CONTAINING"/>
    <property type="match status" value="1"/>
</dbReference>
<dbReference type="Gene3D" id="1.25.40.20">
    <property type="entry name" value="Ankyrin repeat-containing domain"/>
    <property type="match status" value="1"/>
</dbReference>
<dbReference type="FunFam" id="1.25.40.20:FF:000045">
    <property type="entry name" value="Ankyrin repeat and BTB/POZ domain-containing protein 2"/>
    <property type="match status" value="1"/>
</dbReference>
<evidence type="ECO:0000259" key="4">
    <source>
        <dbReference type="SMART" id="SM00225"/>
    </source>
</evidence>
<evidence type="ECO:0000313" key="6">
    <source>
        <dbReference type="Proteomes" id="UP000265140"/>
    </source>
</evidence>
<dbReference type="InterPro" id="IPR052089">
    <property type="entry name" value="Ankyrin-BTB/POZ_domain"/>
</dbReference>
<dbReference type="SUPFAM" id="SSF47113">
    <property type="entry name" value="Histone-fold"/>
    <property type="match status" value="2"/>
</dbReference>
<reference evidence="5" key="2">
    <citation type="submission" date="2020-02" db="EMBL/GenBank/DDBJ databases">
        <title>Esox lucius (northern pike) genome, fEsoLuc1, primary haplotype.</title>
        <authorList>
            <person name="Myers G."/>
            <person name="Karagic N."/>
            <person name="Meyer A."/>
            <person name="Pippel M."/>
            <person name="Reichard M."/>
            <person name="Winkler S."/>
            <person name="Tracey A."/>
            <person name="Sims Y."/>
            <person name="Howe K."/>
            <person name="Rhie A."/>
            <person name="Formenti G."/>
            <person name="Durbin R."/>
            <person name="Fedrigo O."/>
            <person name="Jarvis E.D."/>
        </authorList>
    </citation>
    <scope>NUCLEOTIDE SEQUENCE [LARGE SCALE GENOMIC DNA]</scope>
</reference>
<dbReference type="InterPro" id="IPR002110">
    <property type="entry name" value="Ankyrin_rpt"/>
</dbReference>
<dbReference type="Gene3D" id="3.30.710.10">
    <property type="entry name" value="Potassium Channel Kv1.1, Chain A"/>
    <property type="match status" value="1"/>
</dbReference>
<dbReference type="SUPFAM" id="SSF48403">
    <property type="entry name" value="Ankyrin repeat"/>
    <property type="match status" value="1"/>
</dbReference>
<dbReference type="Gene3D" id="1.10.20.10">
    <property type="entry name" value="Histone, subunit A"/>
    <property type="match status" value="1"/>
</dbReference>
<feature type="repeat" description="ANK" evidence="3">
    <location>
        <begin position="513"/>
        <end position="545"/>
    </location>
</feature>
<sequence length="1020" mass="113316">MAGKGKTAVRTLEDLTLDSGYGGAADSFRSSSVSLCCSDTHLSYAHGGNYWHLTESMHSRHNSLDTVNTVLAEDTEILECSGQCAKLPELEDVPWSLGEVECALRKEEELCVGNPSREVLDKLSTLVSRALVRVAREAQRLSLRYAKCTKQEIQSAIKMVLSWTISVNCITAALSALSLYNMSTGDKFSRGKSARCGLVFSVGKFFKWMVDSRVALRVHEHAAIYLTACVESLFREVFCRLHRSALVEKDNGIPKFTLESLEQAINNDSEIWGLLQPYQHLICGKNASGVLSLPDSLNLHRDQQRSGKGGEGVVYSQADLRTLEQSLLATRVGSIAELTDLVSRAMHHLQPLHIKNPSNGTPVHQKSSSVHWEPEALYTLCYFMHCPQIEWENPNVEPSKVTLQTERPFLVLPPLMEWIRVAVAHTEHRRSFSVDSDDVRQAARLLLPGVDCEPRQLKADDCFCATRKLDAASTEAKFLQDLGFRMLNCGRTDLVKQAVNLLGPDGINSMSEQGMTPLMYACVRGDEAMVQMLLDAGADINSEVPSTVNKHPSVYPETRQGTPLTFAVLHGHVPVVQLLLDNRASVEGALQDGAENYTETPLQLASAAGNFELVSLLLERGADPMIGTMYRNGISSAPLGDMNSYSLAASHGHRNVFRKLLSQSEKEKGDVLSLEEILAESSGPVEKRPPQADGTLLRTGKAKLRALREAMYHSAEHGHVDITIDIRSLGVPWTLHTWLESLRTCFLQHRRPLIQGLLKDFSCIQEEEYTEELITHGLPLMFQILRASKNEVISQQLSVIFTQCYGPFPIPKLTEIKRKQTSRLDPHFLNNKEMSDVTFLVEGKPFYAHKVLLFTASARMSSVAVLVDLVLATPVTVLLQLVMQYLYCGGTESLHIRNTEIMELLSAAKFFQLEALQRHCEIICSKNITTETCVDIYKHAKFLGASELAAFIEGYFLKNMVLLIEVEAFKQLLYETPAVESPASCPCPISDVLHDLEKTLATRIHSIHLSSVVNVFMTSL</sequence>
<feature type="repeat" description="ANK" evidence="3">
    <location>
        <begin position="559"/>
        <end position="591"/>
    </location>
</feature>
<dbReference type="PROSITE" id="PS50297">
    <property type="entry name" value="ANK_REP_REGION"/>
    <property type="match status" value="3"/>
</dbReference>
<dbReference type="AlphaFoldDB" id="A0A3P8ZNL1"/>
<dbReference type="SMART" id="SM00225">
    <property type="entry name" value="BTB"/>
    <property type="match status" value="1"/>
</dbReference>
<organism evidence="5 6">
    <name type="scientific">Esox lucius</name>
    <name type="common">Northern pike</name>
    <dbReference type="NCBI Taxonomy" id="8010"/>
    <lineage>
        <taxon>Eukaryota</taxon>
        <taxon>Metazoa</taxon>
        <taxon>Chordata</taxon>
        <taxon>Craniata</taxon>
        <taxon>Vertebrata</taxon>
        <taxon>Euteleostomi</taxon>
        <taxon>Actinopterygii</taxon>
        <taxon>Neopterygii</taxon>
        <taxon>Teleostei</taxon>
        <taxon>Protacanthopterygii</taxon>
        <taxon>Esociformes</taxon>
        <taxon>Esocidae</taxon>
        <taxon>Esox</taxon>
    </lineage>
</organism>
<dbReference type="GeneTree" id="ENSGT00940000156419"/>
<dbReference type="Ensembl" id="ENSELUT00000008313.3">
    <property type="protein sequence ID" value="ENSELUP00000030439.3"/>
    <property type="gene ID" value="ENSELUG00000001508.3"/>
</dbReference>
<feature type="repeat" description="ANK" evidence="3">
    <location>
        <begin position="597"/>
        <end position="623"/>
    </location>
</feature>
<dbReference type="PANTHER" id="PTHR46071:SF4">
    <property type="entry name" value="ANKYRIN REPEAT AND BTB_POZ DOMAIN-CONTAINING PROTEIN 3-A-RELATED"/>
    <property type="match status" value="1"/>
</dbReference>
<dbReference type="GO" id="GO:0046982">
    <property type="term" value="F:protein heterodimerization activity"/>
    <property type="evidence" value="ECO:0007669"/>
    <property type="project" value="InterPro"/>
</dbReference>
<dbReference type="Pfam" id="PF00023">
    <property type="entry name" value="Ank"/>
    <property type="match status" value="1"/>
</dbReference>
<evidence type="ECO:0000313" key="5">
    <source>
        <dbReference type="Ensembl" id="ENSELUP00000030439.3"/>
    </source>
</evidence>
<dbReference type="Bgee" id="ENSELUG00000001508">
    <property type="expression patterns" value="Expressed in brain and 10 other cell types or tissues"/>
</dbReference>
<dbReference type="Pfam" id="PF12796">
    <property type="entry name" value="Ank_2"/>
    <property type="match status" value="1"/>
</dbReference>
<dbReference type="SMART" id="SM00248">
    <property type="entry name" value="ANK"/>
    <property type="match status" value="4"/>
</dbReference>
<keyword evidence="6" id="KW-1185">Reference proteome</keyword>
<dbReference type="Proteomes" id="UP000265140">
    <property type="component" value="Chromosome 23"/>
</dbReference>
<dbReference type="InterPro" id="IPR011333">
    <property type="entry name" value="SKP1/BTB/POZ_sf"/>
</dbReference>
<dbReference type="FunFam" id="3.30.710.10:FF:000030">
    <property type="entry name" value="Ankyrin repeat and BTB/POZ domain-containing protein BTBD11"/>
    <property type="match status" value="1"/>
</dbReference>
<reference evidence="6" key="1">
    <citation type="journal article" date="2014" name="PLoS ONE">
        <title>The genome and linkage map of the northern pike (Esox lucius): conserved synteny revealed between the salmonid sister group and the Neoteleostei.</title>
        <authorList>
            <person name="Rondeau E.B."/>
            <person name="Minkley D.R."/>
            <person name="Leong J.S."/>
            <person name="Messmer A.M."/>
            <person name="Jantzen J.R."/>
            <person name="von Schalburg K.R."/>
            <person name="Lemon C."/>
            <person name="Bird N.H."/>
            <person name="Koop B.F."/>
        </authorList>
    </citation>
    <scope>NUCLEOTIDE SEQUENCE</scope>
</reference>
<dbReference type="Pfam" id="PF00651">
    <property type="entry name" value="BTB"/>
    <property type="match status" value="1"/>
</dbReference>
<dbReference type="InterPro" id="IPR009072">
    <property type="entry name" value="Histone-fold"/>
</dbReference>
<keyword evidence="1" id="KW-0677">Repeat</keyword>
<keyword evidence="2 3" id="KW-0040">ANK repeat</keyword>